<keyword evidence="2" id="KW-1185">Reference proteome</keyword>
<dbReference type="Proteomes" id="UP000215914">
    <property type="component" value="Chromosome 13"/>
</dbReference>
<sequence length="184" mass="21033">MGFRVYGFIYLYIVLLNRMNVQNSVLSLILSGFYHVISTKVLYPKTLIFFSLLSRNPVPFPSLVSDWRPELEFRRSPAPLFSDQHLFSLTSSSLSLLNYGRPPPIGGDIRQAAATPPPQAVALWWLTWRRQQRQRGVVDALKEAMAWTPVPRAVTNQNSDNSHTLLILLIVLEHVMLGCYETYK</sequence>
<reference evidence="2" key="1">
    <citation type="journal article" date="2017" name="Nature">
        <title>The sunflower genome provides insights into oil metabolism, flowering and Asterid evolution.</title>
        <authorList>
            <person name="Badouin H."/>
            <person name="Gouzy J."/>
            <person name="Grassa C.J."/>
            <person name="Murat F."/>
            <person name="Staton S.E."/>
            <person name="Cottret L."/>
            <person name="Lelandais-Briere C."/>
            <person name="Owens G.L."/>
            <person name="Carrere S."/>
            <person name="Mayjonade B."/>
            <person name="Legrand L."/>
            <person name="Gill N."/>
            <person name="Kane N.C."/>
            <person name="Bowers J.E."/>
            <person name="Hubner S."/>
            <person name="Bellec A."/>
            <person name="Berard A."/>
            <person name="Berges H."/>
            <person name="Blanchet N."/>
            <person name="Boniface M.C."/>
            <person name="Brunel D."/>
            <person name="Catrice O."/>
            <person name="Chaidir N."/>
            <person name="Claudel C."/>
            <person name="Donnadieu C."/>
            <person name="Faraut T."/>
            <person name="Fievet G."/>
            <person name="Helmstetter N."/>
            <person name="King M."/>
            <person name="Knapp S.J."/>
            <person name="Lai Z."/>
            <person name="Le Paslier M.C."/>
            <person name="Lippi Y."/>
            <person name="Lorenzon L."/>
            <person name="Mandel J.R."/>
            <person name="Marage G."/>
            <person name="Marchand G."/>
            <person name="Marquand E."/>
            <person name="Bret-Mestries E."/>
            <person name="Morien E."/>
            <person name="Nambeesan S."/>
            <person name="Nguyen T."/>
            <person name="Pegot-Espagnet P."/>
            <person name="Pouilly N."/>
            <person name="Raftis F."/>
            <person name="Sallet E."/>
            <person name="Schiex T."/>
            <person name="Thomas J."/>
            <person name="Vandecasteele C."/>
            <person name="Vares D."/>
            <person name="Vear F."/>
            <person name="Vautrin S."/>
            <person name="Crespi M."/>
            <person name="Mangin B."/>
            <person name="Burke J.M."/>
            <person name="Salse J."/>
            <person name="Munos S."/>
            <person name="Vincourt P."/>
            <person name="Rieseberg L.H."/>
            <person name="Langlade N.B."/>
        </authorList>
    </citation>
    <scope>NUCLEOTIDE SEQUENCE [LARGE SCALE GENOMIC DNA]</scope>
    <source>
        <strain evidence="2">cv. SF193</strain>
    </source>
</reference>
<dbReference type="EMBL" id="CM007902">
    <property type="protein sequence ID" value="OTG00440.1"/>
    <property type="molecule type" value="Genomic_DNA"/>
</dbReference>
<name>A0A251SNN5_HELAN</name>
<dbReference type="InParanoid" id="A0A251SNN5"/>
<proteinExistence type="predicted"/>
<accession>A0A251SNN5</accession>
<evidence type="ECO:0000313" key="2">
    <source>
        <dbReference type="Proteomes" id="UP000215914"/>
    </source>
</evidence>
<protein>
    <submittedName>
        <fullName evidence="1">Uncharacterized protein</fullName>
    </submittedName>
</protein>
<organism evidence="1 2">
    <name type="scientific">Helianthus annuus</name>
    <name type="common">Common sunflower</name>
    <dbReference type="NCBI Taxonomy" id="4232"/>
    <lineage>
        <taxon>Eukaryota</taxon>
        <taxon>Viridiplantae</taxon>
        <taxon>Streptophyta</taxon>
        <taxon>Embryophyta</taxon>
        <taxon>Tracheophyta</taxon>
        <taxon>Spermatophyta</taxon>
        <taxon>Magnoliopsida</taxon>
        <taxon>eudicotyledons</taxon>
        <taxon>Gunneridae</taxon>
        <taxon>Pentapetalae</taxon>
        <taxon>asterids</taxon>
        <taxon>campanulids</taxon>
        <taxon>Asterales</taxon>
        <taxon>Asteraceae</taxon>
        <taxon>Asteroideae</taxon>
        <taxon>Heliantheae alliance</taxon>
        <taxon>Heliantheae</taxon>
        <taxon>Helianthus</taxon>
    </lineage>
</organism>
<evidence type="ECO:0000313" key="1">
    <source>
        <dbReference type="EMBL" id="OTG00440.1"/>
    </source>
</evidence>
<dbReference type="AlphaFoldDB" id="A0A251SNN5"/>
<gene>
    <name evidence="1" type="ORF">HannXRQ_Chr13g0391031</name>
</gene>